<feature type="transmembrane region" description="Helical" evidence="6">
    <location>
        <begin position="292"/>
        <end position="315"/>
    </location>
</feature>
<feature type="transmembrane region" description="Helical" evidence="6">
    <location>
        <begin position="356"/>
        <end position="376"/>
    </location>
</feature>
<reference evidence="8 9" key="1">
    <citation type="journal article" date="2019" name="Int. J. Syst. Evol. Microbiol.">
        <title>The Global Catalogue of Microorganisms (GCM) 10K type strain sequencing project: providing services to taxonomists for standard genome sequencing and annotation.</title>
        <authorList>
            <consortium name="The Broad Institute Genomics Platform"/>
            <consortium name="The Broad Institute Genome Sequencing Center for Infectious Disease"/>
            <person name="Wu L."/>
            <person name="Ma J."/>
        </authorList>
    </citation>
    <scope>NUCLEOTIDE SEQUENCE [LARGE SCALE GENOMIC DNA]</scope>
    <source>
        <strain evidence="8 9">CGMCC 1.12689</strain>
    </source>
</reference>
<keyword evidence="3 6" id="KW-0812">Transmembrane</keyword>
<dbReference type="SUPFAM" id="SSF103473">
    <property type="entry name" value="MFS general substrate transporter"/>
    <property type="match status" value="1"/>
</dbReference>
<feature type="transmembrane region" description="Helical" evidence="6">
    <location>
        <begin position="131"/>
        <end position="155"/>
    </location>
</feature>
<feature type="transmembrane region" description="Helical" evidence="6">
    <location>
        <begin position="233"/>
        <end position="254"/>
    </location>
</feature>
<dbReference type="PROSITE" id="PS50850">
    <property type="entry name" value="MFS"/>
    <property type="match status" value="1"/>
</dbReference>
<dbReference type="RefSeq" id="WP_256416416.1">
    <property type="nucleotide sequence ID" value="NZ_JANHDL010000001.1"/>
</dbReference>
<comment type="caution">
    <text evidence="8">The sequence shown here is derived from an EMBL/GenBank/DDBJ whole genome shotgun (WGS) entry which is preliminary data.</text>
</comment>
<accession>A0ABD6C1R9</accession>
<evidence type="ECO:0000256" key="3">
    <source>
        <dbReference type="ARBA" id="ARBA00022692"/>
    </source>
</evidence>
<feature type="transmembrane region" description="Helical" evidence="6">
    <location>
        <begin position="202"/>
        <end position="227"/>
    </location>
</feature>
<keyword evidence="9" id="KW-1185">Reference proteome</keyword>
<dbReference type="InterPro" id="IPR020846">
    <property type="entry name" value="MFS_dom"/>
</dbReference>
<dbReference type="Pfam" id="PF07690">
    <property type="entry name" value="MFS_1"/>
    <property type="match status" value="1"/>
</dbReference>
<dbReference type="Proteomes" id="UP001597185">
    <property type="component" value="Unassembled WGS sequence"/>
</dbReference>
<keyword evidence="2" id="KW-1003">Cell membrane</keyword>
<gene>
    <name evidence="8" type="ORF">ACFR9T_09525</name>
</gene>
<evidence type="ECO:0000256" key="1">
    <source>
        <dbReference type="ARBA" id="ARBA00004651"/>
    </source>
</evidence>
<evidence type="ECO:0000259" key="7">
    <source>
        <dbReference type="PROSITE" id="PS50850"/>
    </source>
</evidence>
<comment type="subcellular location">
    <subcellularLocation>
        <location evidence="1">Cell membrane</location>
        <topology evidence="1">Multi-pass membrane protein</topology>
    </subcellularLocation>
</comment>
<feature type="domain" description="Major facilitator superfamily (MFS) profile" evidence="7">
    <location>
        <begin position="5"/>
        <end position="385"/>
    </location>
</feature>
<feature type="transmembrane region" description="Helical" evidence="6">
    <location>
        <begin position="266"/>
        <end position="286"/>
    </location>
</feature>
<dbReference type="GO" id="GO:0005886">
    <property type="term" value="C:plasma membrane"/>
    <property type="evidence" value="ECO:0007669"/>
    <property type="project" value="UniProtKB-SubCell"/>
</dbReference>
<dbReference type="Gene3D" id="1.20.1250.20">
    <property type="entry name" value="MFS general substrate transporter like domains"/>
    <property type="match status" value="1"/>
</dbReference>
<evidence type="ECO:0000256" key="6">
    <source>
        <dbReference type="SAM" id="Phobius"/>
    </source>
</evidence>
<dbReference type="AlphaFoldDB" id="A0ABD6C1R9"/>
<proteinExistence type="predicted"/>
<evidence type="ECO:0000256" key="5">
    <source>
        <dbReference type="ARBA" id="ARBA00023136"/>
    </source>
</evidence>
<dbReference type="PANTHER" id="PTHR43124">
    <property type="entry name" value="PURINE EFFLUX PUMP PBUE"/>
    <property type="match status" value="1"/>
</dbReference>
<keyword evidence="5 6" id="KW-0472">Membrane</keyword>
<name>A0ABD6C1R9_9EURY</name>
<dbReference type="EMBL" id="JBHUDB010000005">
    <property type="protein sequence ID" value="MFD1570825.1"/>
    <property type="molecule type" value="Genomic_DNA"/>
</dbReference>
<evidence type="ECO:0000313" key="9">
    <source>
        <dbReference type="Proteomes" id="UP001597185"/>
    </source>
</evidence>
<sequence length="388" mass="40096">MDRARAWTVAVFSFIFADAVAVQARGPILASLGEEFGASTAALGLVAPAGTAGFLVAVVVTGILAGRVRMRPTLLAGAACTVGALVAMSAAPTYALFLFALLGQGTAAGAFRGLDRVVLSHLHADSRARIYTVYTLVWAVGAVLTPQLVSVVLAVDEWRTLFLVVACAFLPATLLAARYDLPSVDAERSISRSDLARLLRRPAVLGSCLGMALTGALEGVLFTWLVYYAETMYPTTTANALLSVYLLAYIPARLGCATAIERVPHLLLLLTALAPAVPALAVAFSGVTGPTLFVTVFVAGAAISIGFPVLSAYAVESAPEYSGPLNAVTNGSTYVGLAAAPAVVGVLANRYGIGSAIQWTVVAVAIAFLLTIGTLWRWTGTPGVPQGE</sequence>
<evidence type="ECO:0000313" key="8">
    <source>
        <dbReference type="EMBL" id="MFD1570825.1"/>
    </source>
</evidence>
<dbReference type="InterPro" id="IPR011701">
    <property type="entry name" value="MFS"/>
</dbReference>
<feature type="transmembrane region" description="Helical" evidence="6">
    <location>
        <begin position="40"/>
        <end position="65"/>
    </location>
</feature>
<dbReference type="PANTHER" id="PTHR43124:SF3">
    <property type="entry name" value="CHLORAMPHENICOL EFFLUX PUMP RV0191"/>
    <property type="match status" value="1"/>
</dbReference>
<evidence type="ECO:0000256" key="2">
    <source>
        <dbReference type="ARBA" id="ARBA00022475"/>
    </source>
</evidence>
<dbReference type="InterPro" id="IPR036259">
    <property type="entry name" value="MFS_trans_sf"/>
</dbReference>
<protein>
    <submittedName>
        <fullName evidence="8">MFS transporter</fullName>
    </submittedName>
</protein>
<keyword evidence="4 6" id="KW-1133">Transmembrane helix</keyword>
<feature type="transmembrane region" description="Helical" evidence="6">
    <location>
        <begin position="161"/>
        <end position="181"/>
    </location>
</feature>
<evidence type="ECO:0000256" key="4">
    <source>
        <dbReference type="ARBA" id="ARBA00022989"/>
    </source>
</evidence>
<dbReference type="InterPro" id="IPR050189">
    <property type="entry name" value="MFS_Efflux_Transporters"/>
</dbReference>
<feature type="transmembrane region" description="Helical" evidence="6">
    <location>
        <begin position="327"/>
        <end position="350"/>
    </location>
</feature>
<organism evidence="8 9">
    <name type="scientific">Halorubrum laminariae</name>
    <dbReference type="NCBI Taxonomy" id="1433523"/>
    <lineage>
        <taxon>Archaea</taxon>
        <taxon>Methanobacteriati</taxon>
        <taxon>Methanobacteriota</taxon>
        <taxon>Stenosarchaea group</taxon>
        <taxon>Halobacteria</taxon>
        <taxon>Halobacteriales</taxon>
        <taxon>Haloferacaceae</taxon>
        <taxon>Halorubrum</taxon>
    </lineage>
</organism>